<evidence type="ECO:0000313" key="3">
    <source>
        <dbReference type="Proteomes" id="UP000470246"/>
    </source>
</evidence>
<organism evidence="2 3">
    <name type="scientific">Geodermatophilus sabuli</name>
    <dbReference type="NCBI Taxonomy" id="1564158"/>
    <lineage>
        <taxon>Bacteria</taxon>
        <taxon>Bacillati</taxon>
        <taxon>Actinomycetota</taxon>
        <taxon>Actinomycetes</taxon>
        <taxon>Geodermatophilales</taxon>
        <taxon>Geodermatophilaceae</taxon>
        <taxon>Geodermatophilus</taxon>
    </lineage>
</organism>
<dbReference type="EMBL" id="JAAGWF010000018">
    <property type="protein sequence ID" value="NEK59478.1"/>
    <property type="molecule type" value="Genomic_DNA"/>
</dbReference>
<comment type="caution">
    <text evidence="2">The sequence shown here is derived from an EMBL/GenBank/DDBJ whole genome shotgun (WGS) entry which is preliminary data.</text>
</comment>
<dbReference type="RefSeq" id="WP_163482851.1">
    <property type="nucleotide sequence ID" value="NZ_JAAGWF010000018.1"/>
</dbReference>
<dbReference type="Pfam" id="PF01814">
    <property type="entry name" value="Hemerythrin"/>
    <property type="match status" value="1"/>
</dbReference>
<dbReference type="Proteomes" id="UP000470246">
    <property type="component" value="Unassembled WGS sequence"/>
</dbReference>
<protein>
    <submittedName>
        <fullName evidence="2">Hemerythrin domain-containing protein</fullName>
    </submittedName>
</protein>
<proteinExistence type="predicted"/>
<gene>
    <name evidence="2" type="ORF">GCU56_16590</name>
</gene>
<dbReference type="InterPro" id="IPR012312">
    <property type="entry name" value="Hemerythrin-like"/>
</dbReference>
<name>A0A7K3W495_9ACTN</name>
<feature type="domain" description="Hemerythrin-like" evidence="1">
    <location>
        <begin position="15"/>
        <end position="138"/>
    </location>
</feature>
<evidence type="ECO:0000259" key="1">
    <source>
        <dbReference type="Pfam" id="PF01814"/>
    </source>
</evidence>
<evidence type="ECO:0000313" key="2">
    <source>
        <dbReference type="EMBL" id="NEK59478.1"/>
    </source>
</evidence>
<dbReference type="AlphaFoldDB" id="A0A7K3W495"/>
<dbReference type="CDD" id="cd12108">
    <property type="entry name" value="Hr-like"/>
    <property type="match status" value="1"/>
</dbReference>
<reference evidence="2 3" key="1">
    <citation type="submission" date="2020-02" db="EMBL/GenBank/DDBJ databases">
        <title>Geodermatophilus sabuli CPCC 205279 I12A-02694.</title>
        <authorList>
            <person name="Jiang Z."/>
        </authorList>
    </citation>
    <scope>NUCLEOTIDE SEQUENCE [LARGE SCALE GENOMIC DNA]</scope>
    <source>
        <strain evidence="2 3">I12A-02694</strain>
    </source>
</reference>
<keyword evidence="3" id="KW-1185">Reference proteome</keyword>
<sequence>MSERETIRLVAWSRELRLVHERLRAALGLTRSSLADGAPEETATRELLLYCRGFCTALDGHHRGEDRTLFPAIAAAHPELGPVLRSLEQDHSMIAHLLEGLRVATERGAPRPELDRHLEGIAAVMENHFRYEERRLLTVLETLELDAGTSEVLGPL</sequence>
<accession>A0A7K3W495</accession>
<dbReference type="Gene3D" id="1.20.120.520">
    <property type="entry name" value="nmb1532 protein domain like"/>
    <property type="match status" value="1"/>
</dbReference>